<feature type="transmembrane region" description="Helical" evidence="2">
    <location>
        <begin position="93"/>
        <end position="111"/>
    </location>
</feature>
<dbReference type="AlphaFoldDB" id="A0A2S6AMC0"/>
<feature type="transmembrane region" description="Helical" evidence="2">
    <location>
        <begin position="131"/>
        <end position="150"/>
    </location>
</feature>
<accession>A0A2S6AMC0</accession>
<feature type="region of interest" description="Disordered" evidence="1">
    <location>
        <begin position="311"/>
        <end position="330"/>
    </location>
</feature>
<dbReference type="EMBL" id="PSZC01000014">
    <property type="protein sequence ID" value="PPJ36368.1"/>
    <property type="molecule type" value="Genomic_DNA"/>
</dbReference>
<reference evidence="3 4" key="1">
    <citation type="submission" date="2018-02" db="EMBL/GenBank/DDBJ databases">
        <title>8 Nocardia nova and 1 Nocardia cyriacigeorgica strain used for evolution to TMP-SMX.</title>
        <authorList>
            <person name="Mehta H."/>
            <person name="Weng J."/>
            <person name="Shamoo Y."/>
        </authorList>
    </citation>
    <scope>NUCLEOTIDE SEQUENCE [LARGE SCALE GENOMIC DNA]</scope>
    <source>
        <strain evidence="3 4">MDA3139</strain>
    </source>
</reference>
<feature type="region of interest" description="Disordered" evidence="1">
    <location>
        <begin position="203"/>
        <end position="234"/>
    </location>
</feature>
<organism evidence="3 4">
    <name type="scientific">Nocardia nova</name>
    <dbReference type="NCBI Taxonomy" id="37330"/>
    <lineage>
        <taxon>Bacteria</taxon>
        <taxon>Bacillati</taxon>
        <taxon>Actinomycetota</taxon>
        <taxon>Actinomycetes</taxon>
        <taxon>Mycobacteriales</taxon>
        <taxon>Nocardiaceae</taxon>
        <taxon>Nocardia</taxon>
    </lineage>
</organism>
<feature type="transmembrane region" description="Helical" evidence="2">
    <location>
        <begin position="66"/>
        <end position="86"/>
    </location>
</feature>
<dbReference type="InterPro" id="IPR010994">
    <property type="entry name" value="RuvA_2-like"/>
</dbReference>
<protein>
    <recommendedName>
        <fullName evidence="5">Helix-hairpin-helix domain-containing protein</fullName>
    </recommendedName>
</protein>
<evidence type="ECO:0000256" key="1">
    <source>
        <dbReference type="SAM" id="MobiDB-lite"/>
    </source>
</evidence>
<evidence type="ECO:0000313" key="3">
    <source>
        <dbReference type="EMBL" id="PPJ36368.1"/>
    </source>
</evidence>
<feature type="compositionally biased region" description="Low complexity" evidence="1">
    <location>
        <begin position="203"/>
        <end position="217"/>
    </location>
</feature>
<keyword evidence="2" id="KW-0812">Transmembrane</keyword>
<keyword evidence="2" id="KW-0472">Membrane</keyword>
<comment type="caution">
    <text evidence="3">The sequence shown here is derived from an EMBL/GenBank/DDBJ whole genome shotgun (WGS) entry which is preliminary data.</text>
</comment>
<name>A0A2S6AMC0_9NOCA</name>
<keyword evidence="2" id="KW-1133">Transmembrane helix</keyword>
<proteinExistence type="predicted"/>
<evidence type="ECO:0000313" key="4">
    <source>
        <dbReference type="Proteomes" id="UP000239874"/>
    </source>
</evidence>
<dbReference type="SUPFAM" id="SSF47781">
    <property type="entry name" value="RuvA domain 2-like"/>
    <property type="match status" value="1"/>
</dbReference>
<dbReference type="Proteomes" id="UP000239874">
    <property type="component" value="Unassembled WGS sequence"/>
</dbReference>
<evidence type="ECO:0000256" key="2">
    <source>
        <dbReference type="SAM" id="Phobius"/>
    </source>
</evidence>
<evidence type="ECO:0008006" key="5">
    <source>
        <dbReference type="Google" id="ProtNLM"/>
    </source>
</evidence>
<feature type="compositionally biased region" description="Low complexity" evidence="1">
    <location>
        <begin position="311"/>
        <end position="324"/>
    </location>
</feature>
<gene>
    <name evidence="3" type="ORF">C5E45_20155</name>
</gene>
<sequence>MPRRCRTHRKPLPRRTTRGIASDLRVLRRPHRRAHRTHLHPTGRPTMTSPEERLCSRAWRLRNSAWVLWGILSIGLLTFVGFLIIGTRARSKTWLVSAAGWGVYGIGMMIAMSNIDTGTKQHPVHSTANSILSVVMFIGWAGAIVHTLYINRPYLKWKAHQTTTPWYGAPTTPRPATHPASTGTGLTPEVDATLRGYPTNGPSAPAAWSPTPANPAWQPQPPTAHQPWTPLTNTLSSVPTYPQPTAAAATGPVDINSAGLHDLQQLGLDPAAAQAVLTTRARLGRFTAPDQIMTEAAIPPHVYLSIKDRLTTAASPTPSSPTSPGRKLEF</sequence>